<name>A0A183UK41_TOXCA</name>
<accession>A0A183UK41</accession>
<keyword evidence="1" id="KW-0812">Transmembrane</keyword>
<organism evidence="3 4">
    <name type="scientific">Toxocara canis</name>
    <name type="common">Canine roundworm</name>
    <dbReference type="NCBI Taxonomy" id="6265"/>
    <lineage>
        <taxon>Eukaryota</taxon>
        <taxon>Metazoa</taxon>
        <taxon>Ecdysozoa</taxon>
        <taxon>Nematoda</taxon>
        <taxon>Chromadorea</taxon>
        <taxon>Rhabditida</taxon>
        <taxon>Spirurina</taxon>
        <taxon>Ascaridomorpha</taxon>
        <taxon>Ascaridoidea</taxon>
        <taxon>Toxocaridae</taxon>
        <taxon>Toxocara</taxon>
    </lineage>
</organism>
<dbReference type="AlphaFoldDB" id="A0A183UK41"/>
<keyword evidence="3" id="KW-1185">Reference proteome</keyword>
<evidence type="ECO:0000313" key="3">
    <source>
        <dbReference type="Proteomes" id="UP000050794"/>
    </source>
</evidence>
<sequence>MVDVFCTERLVGQVSGLTLFSPHQRLVAQYGQNKSIRKVVVGGEQEMSIGDKFRFTVRKESAPTTEVTEYVINNSILPFSVAIVDTPGVIDEKGYKGTSTIIRQWCEQELASTGQFRLDAISLVLKSDEEELGWPYIHELAEVKRLFGDDLKTNVLPIVTHTEILPQPLAVHALAYANVTFLEYYKINNDGFIPINCARTVTNKTEQNRLFIHGKTSFERYFTVKSMLAILLSHALVSYQFAIYVVWLSQ</sequence>
<dbReference type="Gene3D" id="3.40.50.300">
    <property type="entry name" value="P-loop containing nucleotide triphosphate hydrolases"/>
    <property type="match status" value="1"/>
</dbReference>
<dbReference type="Proteomes" id="UP000050794">
    <property type="component" value="Unassembled WGS sequence"/>
</dbReference>
<reference evidence="4" key="1">
    <citation type="submission" date="2016-06" db="UniProtKB">
        <authorList>
            <consortium name="WormBaseParasite"/>
        </authorList>
    </citation>
    <scope>IDENTIFICATION</scope>
</reference>
<evidence type="ECO:0000313" key="2">
    <source>
        <dbReference type="EMBL" id="VDM40182.1"/>
    </source>
</evidence>
<dbReference type="WBParaSite" id="TCNE_0000886101-mRNA-1">
    <property type="protein sequence ID" value="TCNE_0000886101-mRNA-1"/>
    <property type="gene ID" value="TCNE_0000886101"/>
</dbReference>
<dbReference type="CDD" id="cd00882">
    <property type="entry name" value="Ras_like_GTPase"/>
    <property type="match status" value="1"/>
</dbReference>
<protein>
    <submittedName>
        <fullName evidence="4">Dynamin-type G domain-containing protein</fullName>
    </submittedName>
</protein>
<dbReference type="InterPro" id="IPR027417">
    <property type="entry name" value="P-loop_NTPase"/>
</dbReference>
<evidence type="ECO:0000256" key="1">
    <source>
        <dbReference type="SAM" id="Phobius"/>
    </source>
</evidence>
<dbReference type="SUPFAM" id="SSF52540">
    <property type="entry name" value="P-loop containing nucleoside triphosphate hydrolases"/>
    <property type="match status" value="1"/>
</dbReference>
<dbReference type="EMBL" id="UYWY01020015">
    <property type="protein sequence ID" value="VDM40182.1"/>
    <property type="molecule type" value="Genomic_DNA"/>
</dbReference>
<keyword evidence="1" id="KW-0472">Membrane</keyword>
<feature type="transmembrane region" description="Helical" evidence="1">
    <location>
        <begin position="227"/>
        <end position="247"/>
    </location>
</feature>
<evidence type="ECO:0000313" key="4">
    <source>
        <dbReference type="WBParaSite" id="TCNE_0000886101-mRNA-1"/>
    </source>
</evidence>
<gene>
    <name evidence="2" type="ORF">TCNE_LOCUS8861</name>
</gene>
<proteinExistence type="predicted"/>
<keyword evidence="1" id="KW-1133">Transmembrane helix</keyword>
<reference evidence="2 3" key="2">
    <citation type="submission" date="2018-11" db="EMBL/GenBank/DDBJ databases">
        <authorList>
            <consortium name="Pathogen Informatics"/>
        </authorList>
    </citation>
    <scope>NUCLEOTIDE SEQUENCE [LARGE SCALE GENOMIC DNA]</scope>
</reference>